<evidence type="ECO:0000313" key="7">
    <source>
        <dbReference type="EMBL" id="RFO97301.1"/>
    </source>
</evidence>
<name>A0A3E1RDJ8_9BURK</name>
<feature type="transmembrane region" description="Helical" evidence="4">
    <location>
        <begin position="413"/>
        <end position="430"/>
    </location>
</feature>
<keyword evidence="4" id="KW-1133">Transmembrane helix</keyword>
<dbReference type="SUPFAM" id="SSF54862">
    <property type="entry name" value="4Fe-4S ferredoxins"/>
    <property type="match status" value="1"/>
</dbReference>
<proteinExistence type="predicted"/>
<dbReference type="Proteomes" id="UP000260665">
    <property type="component" value="Unassembled WGS sequence"/>
</dbReference>
<feature type="chain" id="PRO_5017620636" description="FMN-binding domain-containing protein" evidence="5">
    <location>
        <begin position="25"/>
        <end position="710"/>
    </location>
</feature>
<dbReference type="InterPro" id="IPR007329">
    <property type="entry name" value="FMN-bd"/>
</dbReference>
<dbReference type="AlphaFoldDB" id="A0A3E1RDJ8"/>
<dbReference type="GO" id="GO:0010181">
    <property type="term" value="F:FMN binding"/>
    <property type="evidence" value="ECO:0007669"/>
    <property type="project" value="InterPro"/>
</dbReference>
<evidence type="ECO:0000256" key="4">
    <source>
        <dbReference type="SAM" id="Phobius"/>
    </source>
</evidence>
<evidence type="ECO:0000256" key="3">
    <source>
        <dbReference type="ARBA" id="ARBA00023136"/>
    </source>
</evidence>
<evidence type="ECO:0000313" key="8">
    <source>
        <dbReference type="Proteomes" id="UP000260665"/>
    </source>
</evidence>
<dbReference type="InterPro" id="IPR017896">
    <property type="entry name" value="4Fe4S_Fe-S-bd"/>
</dbReference>
<feature type="domain" description="FMN-binding" evidence="6">
    <location>
        <begin position="79"/>
        <end position="178"/>
    </location>
</feature>
<dbReference type="PANTHER" id="PTHR30224:SF4">
    <property type="entry name" value="ELECTRON TRANSPORT PROTEIN YCCM-RELATED"/>
    <property type="match status" value="1"/>
</dbReference>
<dbReference type="GO" id="GO:0003677">
    <property type="term" value="F:DNA binding"/>
    <property type="evidence" value="ECO:0007669"/>
    <property type="project" value="InterPro"/>
</dbReference>
<accession>A0A3E1RDJ8</accession>
<feature type="transmembrane region" description="Helical" evidence="4">
    <location>
        <begin position="590"/>
        <end position="608"/>
    </location>
</feature>
<keyword evidence="3 4" id="KW-0472">Membrane</keyword>
<sequence length="710" mass="78796">MRTFLQGLRACLWLMLLCVGAAQAGVMTRAAMEAAFPAPLVVGEKERDLPVWPIYAQDLTSTSIVAYAFESMDFAPIPGFSGTPFNLLVALDKNGVFMDVKVLSQHEPVFLDGLGPEPLFKFVEQYKSLSLKQSIKIGLGQSGAAKTNSANVYIDGVAKATASVRILNQSLLAASLKVARAKMGYGEGSDPDLIARVRPDVYQAMDWAALRKAGLVTRKVFSNAEVEAAFKGTAVEGLDDEAKSAPDAPFVELTFAHLNVPSVGRNLLPAATWDYITKRLDPGDHALLVMSRGRYSLVAEDFQRGSVPDRLTLNQHKLPLEMRDLDLDTTLNLPPDLKDAKDVQWRVFRVIAPAGLDPALPLDFELMVTRAKGQFMPELVNKRFAFSAQLPDDYFEAASSDSKTWGLSWTSRWWELLVLVAGLAVLAWALDKPKWLTASPQRLARFRTGYLLFTLFFIGWYAQGQLSVVNFTAVIQALFAQRSLGFFLYDPMTVLLWLFVAVTFFVWGRGTFCGWLCPFGALQELISKVTQRLGLKALRVSTGLDRQLKRVKYVVLAVILISACISVTWTDRLVEVEPFKTSITLNFVRAWPFVLWAVVTVLLSSFFYKGYCRYLCPLGAGMGLLGRLRRIDWIARRTECGSPCQRCRSDCAYQAIEKSGAIDYEECFQCMDCVVIYESEALCVPLYNKARKTGAPTVIPIVPVPVGVQP</sequence>
<comment type="caution">
    <text evidence="7">The sequence shown here is derived from an EMBL/GenBank/DDBJ whole genome shotgun (WGS) entry which is preliminary data.</text>
</comment>
<keyword evidence="2" id="KW-1003">Cell membrane</keyword>
<dbReference type="EMBL" id="QFZK01000004">
    <property type="protein sequence ID" value="RFO97301.1"/>
    <property type="molecule type" value="Genomic_DNA"/>
</dbReference>
<dbReference type="OrthoDB" id="9806398at2"/>
<dbReference type="PIRSF" id="PIRSF036354">
    <property type="entry name" value="NosR"/>
    <property type="match status" value="1"/>
</dbReference>
<feature type="transmembrane region" description="Helical" evidence="4">
    <location>
        <begin position="553"/>
        <end position="570"/>
    </location>
</feature>
<dbReference type="PANTHER" id="PTHR30224">
    <property type="entry name" value="ELECTRON TRANSPORT PROTEIN"/>
    <property type="match status" value="1"/>
</dbReference>
<feature type="transmembrane region" description="Helical" evidence="4">
    <location>
        <begin position="450"/>
        <end position="475"/>
    </location>
</feature>
<dbReference type="InterPro" id="IPR052378">
    <property type="entry name" value="NosR_regulator"/>
</dbReference>
<keyword evidence="5" id="KW-0732">Signal</keyword>
<feature type="transmembrane region" description="Helical" evidence="4">
    <location>
        <begin position="495"/>
        <end position="522"/>
    </location>
</feature>
<evidence type="ECO:0000259" key="6">
    <source>
        <dbReference type="SMART" id="SM00900"/>
    </source>
</evidence>
<dbReference type="GO" id="GO:0045893">
    <property type="term" value="P:positive regulation of DNA-templated transcription"/>
    <property type="evidence" value="ECO:0007669"/>
    <property type="project" value="InterPro"/>
</dbReference>
<dbReference type="GO" id="GO:0005886">
    <property type="term" value="C:plasma membrane"/>
    <property type="evidence" value="ECO:0007669"/>
    <property type="project" value="UniProtKB-SubCell"/>
</dbReference>
<evidence type="ECO:0000256" key="2">
    <source>
        <dbReference type="ARBA" id="ARBA00022475"/>
    </source>
</evidence>
<dbReference type="InterPro" id="IPR011399">
    <property type="entry name" value="NosR"/>
</dbReference>
<protein>
    <recommendedName>
        <fullName evidence="6">FMN-binding domain-containing protein</fullName>
    </recommendedName>
</protein>
<organism evidence="7 8">
    <name type="scientific">Rhodoferax lacus</name>
    <dbReference type="NCBI Taxonomy" id="2184758"/>
    <lineage>
        <taxon>Bacteria</taxon>
        <taxon>Pseudomonadati</taxon>
        <taxon>Pseudomonadota</taxon>
        <taxon>Betaproteobacteria</taxon>
        <taxon>Burkholderiales</taxon>
        <taxon>Comamonadaceae</taxon>
        <taxon>Rhodoferax</taxon>
    </lineage>
</organism>
<dbReference type="RefSeq" id="WP_117176351.1">
    <property type="nucleotide sequence ID" value="NZ_QFZK01000004.1"/>
</dbReference>
<keyword evidence="4" id="KW-0812">Transmembrane</keyword>
<evidence type="ECO:0000256" key="1">
    <source>
        <dbReference type="ARBA" id="ARBA00004236"/>
    </source>
</evidence>
<evidence type="ECO:0000256" key="5">
    <source>
        <dbReference type="SAM" id="SignalP"/>
    </source>
</evidence>
<reference evidence="7 8" key="1">
    <citation type="submission" date="2018-05" db="EMBL/GenBank/DDBJ databases">
        <title>Rhodoferax soyangensis sp.nov., isolated from an oligotrophic freshwater lake.</title>
        <authorList>
            <person name="Park M."/>
        </authorList>
    </citation>
    <scope>NUCLEOTIDE SEQUENCE [LARGE SCALE GENOMIC DNA]</scope>
    <source>
        <strain evidence="7 8">IMCC26218</strain>
    </source>
</reference>
<gene>
    <name evidence="7" type="ORF">DIC66_09240</name>
</gene>
<dbReference type="Pfam" id="PF12801">
    <property type="entry name" value="Fer4_5"/>
    <property type="match status" value="2"/>
</dbReference>
<comment type="subcellular location">
    <subcellularLocation>
        <location evidence="1">Cell membrane</location>
    </subcellularLocation>
</comment>
<dbReference type="SMART" id="SM00900">
    <property type="entry name" value="FMN_bind"/>
    <property type="match status" value="1"/>
</dbReference>
<feature type="signal peptide" evidence="5">
    <location>
        <begin position="1"/>
        <end position="24"/>
    </location>
</feature>
<keyword evidence="8" id="KW-1185">Reference proteome</keyword>